<feature type="signal peptide" evidence="1">
    <location>
        <begin position="1"/>
        <end position="29"/>
    </location>
</feature>
<comment type="caution">
    <text evidence="3">The sequence shown here is derived from an EMBL/GenBank/DDBJ whole genome shotgun (WGS) entry which is preliminary data.</text>
</comment>
<dbReference type="Gene3D" id="1.10.390.10">
    <property type="entry name" value="Neutral Protease Domain 2"/>
    <property type="match status" value="1"/>
</dbReference>
<gene>
    <name evidence="3" type="ORF">F1735_28990</name>
</gene>
<sequence>MQARTRTLALKALLLAAAAVAGAELLAQADISITPIPEPVTDVGIGFALPSAGAVHVPSAPDAWGGPRSGSEPTLSERVVDYQIEATLDPVAHTIDGKQKLTWRNRSKETVRSVYLHLYMNAFKSAGSTYFTEQREAGNDATIRPGEWGDISLRSVTQGGAKVDWSFVHPDNGPASDQTVVRFDLPAPVAPGASTSVDIAFLTRLPRVVCDTGYFGSFHLVAQWFPKIGVLELPGERGATRARWNVHEYHHESEFYADFGRYDVKLTAPKGYTVGATGELQGAPAERGGMLTHHYVQGDVHDFAWTADKRTAPPLRATWSAPGSAQVALTVLFPPDRAASAAPALKAATDALTYFSKTLGPYPYKTLTIVIPPFNADDAGGMEYPTFITATGHDKVAPGTAGAFDLDFVTIHEVGHGYFYGIVASNEFEEPMLDEGLNEYWDYRMLRETGQQVYLGPRWLKALGLAPGFKGFDVERHDAPRHEPADPIGQNAHMRLQGIGPVYVRSATMLRDLEERIGKEATERAFKEYYKRWKFRHPSIADLRETLAEVSGQRAAVYAAFAQQVYAAASVDDRISRFSSEEEVAAKAGAARPWRTSVTLQRRGVPVAQSLLVKFADGSSETVVWDDQQRWRTFNWVKPARAVSAELDPKRQHYLDTSKLDDSRTLAPDGSASRRWSGDVAAFFNILFSLIATV</sequence>
<name>A0ABX0MV00_9BURK</name>
<evidence type="ECO:0000313" key="4">
    <source>
        <dbReference type="Proteomes" id="UP000610594"/>
    </source>
</evidence>
<dbReference type="Proteomes" id="UP000610594">
    <property type="component" value="Unassembled WGS sequence"/>
</dbReference>
<dbReference type="Pfam" id="PF01433">
    <property type="entry name" value="Peptidase_M1"/>
    <property type="match status" value="1"/>
</dbReference>
<dbReference type="CDD" id="cd09604">
    <property type="entry name" value="M1_APN_like"/>
    <property type="match status" value="1"/>
</dbReference>
<proteinExistence type="predicted"/>
<evidence type="ECO:0000256" key="1">
    <source>
        <dbReference type="SAM" id="SignalP"/>
    </source>
</evidence>
<feature type="chain" id="PRO_5045617748" evidence="1">
    <location>
        <begin position="30"/>
        <end position="694"/>
    </location>
</feature>
<reference evidence="3 4" key="1">
    <citation type="submission" date="2019-10" db="EMBL/GenBank/DDBJ databases">
        <title>Taxonomy of Antarctic Massilia spp.: description of Massilia rubra sp. nov., Massilia aquatica sp. nov., Massilia mucilaginosa sp. nov., Massilia frigida sp. nov. isolated from streams, lakes and regoliths.</title>
        <authorList>
            <person name="Holochova P."/>
            <person name="Sedlacek I."/>
            <person name="Kralova S."/>
            <person name="Maslanova I."/>
            <person name="Busse H.-J."/>
            <person name="Stankova E."/>
            <person name="Vrbovska V."/>
            <person name="Kovarovic V."/>
            <person name="Bartak M."/>
            <person name="Svec P."/>
            <person name="Pantucek R."/>
        </authorList>
    </citation>
    <scope>NUCLEOTIDE SEQUENCE [LARGE SCALE GENOMIC DNA]</scope>
    <source>
        <strain evidence="3 4">CCM 8694</strain>
    </source>
</reference>
<feature type="domain" description="Peptidase M1 membrane alanine aminopeptidase" evidence="2">
    <location>
        <begin position="345"/>
        <end position="553"/>
    </location>
</feature>
<protein>
    <submittedName>
        <fullName evidence="3">M1 family peptidase</fullName>
    </submittedName>
</protein>
<dbReference type="SUPFAM" id="SSF55486">
    <property type="entry name" value="Metalloproteases ('zincins'), catalytic domain"/>
    <property type="match status" value="1"/>
</dbReference>
<keyword evidence="4" id="KW-1185">Reference proteome</keyword>
<evidence type="ECO:0000313" key="3">
    <source>
        <dbReference type="EMBL" id="NHZ66281.1"/>
    </source>
</evidence>
<accession>A0ABX0MV00</accession>
<evidence type="ECO:0000259" key="2">
    <source>
        <dbReference type="Pfam" id="PF01433"/>
    </source>
</evidence>
<keyword evidence="1" id="KW-0732">Signal</keyword>
<dbReference type="InterPro" id="IPR014782">
    <property type="entry name" value="Peptidase_M1_dom"/>
</dbReference>
<organism evidence="3 4">
    <name type="scientific">Massilia genomosp. 1</name>
    <dbReference type="NCBI Taxonomy" id="2609280"/>
    <lineage>
        <taxon>Bacteria</taxon>
        <taxon>Pseudomonadati</taxon>
        <taxon>Pseudomonadota</taxon>
        <taxon>Betaproteobacteria</taxon>
        <taxon>Burkholderiales</taxon>
        <taxon>Oxalobacteraceae</taxon>
        <taxon>Telluria group</taxon>
        <taxon>Massilia</taxon>
    </lineage>
</organism>
<dbReference type="InterPro" id="IPR027268">
    <property type="entry name" value="Peptidase_M4/M1_CTD_sf"/>
</dbReference>
<dbReference type="RefSeq" id="WP_167240171.1">
    <property type="nucleotide sequence ID" value="NZ_WHJF01000124.1"/>
</dbReference>
<dbReference type="EMBL" id="WHJF01000124">
    <property type="protein sequence ID" value="NHZ66281.1"/>
    <property type="molecule type" value="Genomic_DNA"/>
</dbReference>